<feature type="compositionally biased region" description="Pro residues" evidence="8">
    <location>
        <begin position="320"/>
        <end position="335"/>
    </location>
</feature>
<evidence type="ECO:0000256" key="5">
    <source>
        <dbReference type="ARBA" id="ARBA00023027"/>
    </source>
</evidence>
<feature type="domain" description="DUF5641" evidence="10">
    <location>
        <begin position="1883"/>
        <end position="1972"/>
    </location>
</feature>
<dbReference type="Gene3D" id="3.10.10.10">
    <property type="entry name" value="HIV Type 1 Reverse Transcriptase, subunit A, domain 1"/>
    <property type="match status" value="1"/>
</dbReference>
<dbReference type="GO" id="GO:0003676">
    <property type="term" value="F:nucleic acid binding"/>
    <property type="evidence" value="ECO:0007669"/>
    <property type="project" value="InterPro"/>
</dbReference>
<evidence type="ECO:0000313" key="12">
    <source>
        <dbReference type="Proteomes" id="UP000324091"/>
    </source>
</evidence>
<dbReference type="Pfam" id="PF18701">
    <property type="entry name" value="DUF5641"/>
    <property type="match status" value="1"/>
</dbReference>
<dbReference type="Gene3D" id="3.30.420.10">
    <property type="entry name" value="Ribonuclease H-like superfamily/Ribonuclease H"/>
    <property type="match status" value="1"/>
</dbReference>
<keyword evidence="5" id="KW-0520">NAD</keyword>
<evidence type="ECO:0000256" key="6">
    <source>
        <dbReference type="ARBA" id="ARBA00023157"/>
    </source>
</evidence>
<dbReference type="PANTHER" id="PTHR47331:SF5">
    <property type="entry name" value="RIBONUCLEASE H"/>
    <property type="match status" value="1"/>
</dbReference>
<dbReference type="Pfam" id="PF00078">
    <property type="entry name" value="RVT_1"/>
    <property type="match status" value="1"/>
</dbReference>
<evidence type="ECO:0000256" key="1">
    <source>
        <dbReference type="ARBA" id="ARBA00005406"/>
    </source>
</evidence>
<comment type="similarity">
    <text evidence="1">Belongs to the ADP-ribosyl cyclase family.</text>
</comment>
<organism evidence="11 12">
    <name type="scientific">Takifugu flavidus</name>
    <name type="common">sansaifugu</name>
    <dbReference type="NCBI Taxonomy" id="433684"/>
    <lineage>
        <taxon>Eukaryota</taxon>
        <taxon>Metazoa</taxon>
        <taxon>Chordata</taxon>
        <taxon>Craniata</taxon>
        <taxon>Vertebrata</taxon>
        <taxon>Euteleostomi</taxon>
        <taxon>Actinopterygii</taxon>
        <taxon>Neopterygii</taxon>
        <taxon>Teleostei</taxon>
        <taxon>Neoteleostei</taxon>
        <taxon>Acanthomorphata</taxon>
        <taxon>Eupercaria</taxon>
        <taxon>Tetraodontiformes</taxon>
        <taxon>Tetradontoidea</taxon>
        <taxon>Tetraodontidae</taxon>
        <taxon>Takifugu</taxon>
    </lineage>
</organism>
<dbReference type="PANTHER" id="PTHR47331">
    <property type="entry name" value="PHD-TYPE DOMAIN-CONTAINING PROTEIN"/>
    <property type="match status" value="1"/>
</dbReference>
<reference evidence="11 12" key="1">
    <citation type="submission" date="2019-04" db="EMBL/GenBank/DDBJ databases">
        <title>Chromosome genome assembly for Takifugu flavidus.</title>
        <authorList>
            <person name="Xiao S."/>
        </authorList>
    </citation>
    <scope>NUCLEOTIDE SEQUENCE [LARGE SCALE GENOMIC DNA]</scope>
    <source>
        <strain evidence="11">HTHZ2018</strain>
        <tissue evidence="11">Muscle</tissue>
    </source>
</reference>
<dbReference type="CDD" id="cd01644">
    <property type="entry name" value="RT_pepA17"/>
    <property type="match status" value="1"/>
</dbReference>
<dbReference type="SUPFAM" id="SSF52309">
    <property type="entry name" value="N-(deoxy)ribosyltransferase-like"/>
    <property type="match status" value="1"/>
</dbReference>
<dbReference type="EMBL" id="RHFK02000009">
    <property type="protein sequence ID" value="TWW70770.1"/>
    <property type="molecule type" value="Genomic_DNA"/>
</dbReference>
<feature type="region of interest" description="Disordered" evidence="8">
    <location>
        <begin position="295"/>
        <end position="339"/>
    </location>
</feature>
<comment type="similarity">
    <text evidence="2">Belongs to the beta type-B retroviral polymerase family. HERV class-II K(HML-2) pol subfamily.</text>
</comment>
<gene>
    <name evidence="11" type="ORF">D4764_17G0002530</name>
</gene>
<dbReference type="GO" id="GO:0016020">
    <property type="term" value="C:membrane"/>
    <property type="evidence" value="ECO:0007669"/>
    <property type="project" value="UniProtKB-ARBA"/>
</dbReference>
<dbReference type="GO" id="GO:0006259">
    <property type="term" value="P:DNA metabolic process"/>
    <property type="evidence" value="ECO:0007669"/>
    <property type="project" value="UniProtKB-ARBA"/>
</dbReference>
<dbReference type="SUPFAM" id="SSF56672">
    <property type="entry name" value="DNA/RNA polymerases"/>
    <property type="match status" value="1"/>
</dbReference>
<dbReference type="InterPro" id="IPR008042">
    <property type="entry name" value="Retrotrans_Pao"/>
</dbReference>
<dbReference type="GO" id="GO:0016740">
    <property type="term" value="F:transferase activity"/>
    <property type="evidence" value="ECO:0007669"/>
    <property type="project" value="UniProtKB-KW"/>
</dbReference>
<evidence type="ECO:0000256" key="2">
    <source>
        <dbReference type="ARBA" id="ARBA00010879"/>
    </source>
</evidence>
<keyword evidence="4 11" id="KW-0378">Hydrolase</keyword>
<dbReference type="InterPro" id="IPR012337">
    <property type="entry name" value="RNaseH-like_sf"/>
</dbReference>
<evidence type="ECO:0000256" key="7">
    <source>
        <dbReference type="SAM" id="Coils"/>
    </source>
</evidence>
<keyword evidence="6" id="KW-1015">Disulfide bond</keyword>
<evidence type="ECO:0000259" key="9">
    <source>
        <dbReference type="Pfam" id="PF00078"/>
    </source>
</evidence>
<dbReference type="InterPro" id="IPR005312">
    <property type="entry name" value="DUF1759"/>
</dbReference>
<dbReference type="InterPro" id="IPR043128">
    <property type="entry name" value="Rev_trsase/Diguanyl_cyclase"/>
</dbReference>
<comment type="caution">
    <text evidence="11">The sequence shown here is derived from an EMBL/GenBank/DDBJ whole genome shotgun (WGS) entry which is preliminary data.</text>
</comment>
<evidence type="ECO:0000313" key="11">
    <source>
        <dbReference type="EMBL" id="TWW70770.1"/>
    </source>
</evidence>
<dbReference type="SUPFAM" id="SSF53098">
    <property type="entry name" value="Ribonuclease H-like"/>
    <property type="match status" value="1"/>
</dbReference>
<dbReference type="Gene3D" id="3.40.50.720">
    <property type="entry name" value="NAD(P)-binding Rossmann-like Domain"/>
    <property type="match status" value="1"/>
</dbReference>
<dbReference type="Pfam" id="PF02267">
    <property type="entry name" value="Rib_hydrolayse"/>
    <property type="match status" value="1"/>
</dbReference>
<dbReference type="InterPro" id="IPR003193">
    <property type="entry name" value="ADP-ribosyl_cyclase"/>
</dbReference>
<evidence type="ECO:0000259" key="10">
    <source>
        <dbReference type="Pfam" id="PF18701"/>
    </source>
</evidence>
<dbReference type="Proteomes" id="UP000324091">
    <property type="component" value="Chromosome 17"/>
</dbReference>
<keyword evidence="7" id="KW-0175">Coiled coil</keyword>
<accession>A0A5C6NXZ0</accession>
<evidence type="ECO:0000256" key="4">
    <source>
        <dbReference type="ARBA" id="ARBA00022801"/>
    </source>
</evidence>
<dbReference type="InterPro" id="IPR000477">
    <property type="entry name" value="RT_dom"/>
</dbReference>
<evidence type="ECO:0000256" key="3">
    <source>
        <dbReference type="ARBA" id="ARBA00022679"/>
    </source>
</evidence>
<sequence>MAQAWAPPVFLFWSKTKTFVQTFVAALRYFWTLEDTLAGYMFNDLLWCGQEDNDGFDFGSCPGWSACERHPVYSLWRQASQNFAEMACGNVTVLLNGSVVDAFNRESMFGSVELDSLDPCRVDHVNIKVVTDREGPFMESCSRGSVLDLLEILRTRCFRWTCADNDRPKRLLKKWTLSTSKERLPADYQERAAIFCTYCHDKITAPSHIYQLETAQLEERVKQMELEELQQRLEEDNQIEHERLRLQSQAREAQQLQEEAIRTQETLTRQLESRRQLKKRANQLEIAKMVTSLLKEKAQDPGGARSSPCPSDHSEARQPVPQPAAPHATPPPAPVTLPSASQHAVLPPAAQTSLQAPHVAPPSTPYPSLPPLPHPALPPVSLPCSSAPVNYYSAPISYPVHPAQYLPSSAAFTCPVKAESCSTTALPQLQTADVFPLSATSYGIPKPMIPFFESGKESDFALLRMALDNLLNSHLHLSEQYKYQVLLGHLKLPSALQLAKAYMHDPRPYTAAMQALQDKYGQPRQLVQSELGAILNAPALKFGDSEAFDAFALSIQTLVGMLRTLEGQNGYELRCGSHVDRLLGKMPPSYRDGFVEYCLNQGILRTGTDQTYTLPDLSVWLQMKSQAKRIAGRAASLYNFEAPKPPKKDQRPFNKSKEKSTAFLLTASDNQDLKGRPAPMKFSSKPKPYCPHCDNKEHFLNACAEFKKLNTEQIVRWIRDGQRCWKCGRSHKPEVCTLKRPCNTCKEQHLTVLHNAVQQTQKSVLMVTAPTTKVYLDRPNRSPKVMLKVVKVLLHAGDRVLETYAVLDDGSERSIILPQAVQRLNLTAQPETLTVRTVHQEVVQLQGASVTLYVSSLLKPEERYHIHHAFTSENLGLSEHSYPVRSLQQKYKHLRNLPLPPVEHAQPLLLIGSDLPHLLTPIEPVRTGPPGGPIAVHTQLGWSLQGPTNIDQVPASEQQCLFTVTDSPTCELFKNVERLWQIDTLPYTSKKQVTRSKQDQQALALLQSSTVRITVDGIPRYATPLLRRANSATLQAPMETVLSSLRSTERRLAKDPQSAEAYCQEIRELERMIYVAVVPPEVATSTPESWYIPHHMVRHNNKDRIVFNCSFRHEGKSLNELLLPGPTLGPSLLGVLIRFRQYPVAVSGDIKGMFHQIRLLPADKPVLRFIWRDMKRTEEPKIYEWQVLPFGTTCSPCCAIYALQRHVQNTSESNSDLIDIVEQSFYVDNCLHSTHSKEEAKDVVDRLRHLLHTGGFEIRQWASNVPAVIEHLPSNIRSESSELWLSQYSTDLQEPTLGLRWDCIHDTLKYKHRPVERTEPTLRNVYRVLACQYDPLGYIVPFTTRAKILVQDLWKAQTGWDDPIQPQSLRDRWLTWEREIPDLIQMEIPRCYAPVSADSSTSIRDLHIFCDASERAYGSVAYLRTEDAQKQVHVSFVLARSRVAPKKQLSMPRLELSAAVTGAQLASVLQTELTLPIRTIILWSDSTTVLHWITSESCQYKVFVGTRVAEIQSLTDVSNWRYVDTANNPADDITRGKTLKELSRPHHWHQGPAFLRQTEDHWPTSPSSYPEADDSELKKSSFCGHVTVDSCPQLPEVSMFSTWKELMQATVRFLHGAADPNYDSLHEAADYIKAENLLLKQAQLESFPEEVKALITDRPLPTSSRLGSLSPEYDKDTGLIRVGGRLRRAEQLELDTIHPVLLDPKHPLTNLIIQDFDETLLHPGPERVLAELRRRCFGPFTVKIGRRTEKRWGIVFKCMTTRCVHLDLLESLDTDAFLMSLRRFVVRRGKPFELLSDNGTNFVGGARELRKAFETMAPHLKEQLAKQKIEFCSIPPVLPTLVERGKEKCADPDPITPSILLMGRYDASLPQVIYDSNDTLGNRRWRHSQVLVDRFWTRFISHYLPSLQERQKWQRDGKHLEPNQVVLIVDPQLPRALWPVGKVTATYPGADGRIRTAAIEVKDRTYIRPVARRLVQLPKLEDRATDPPA</sequence>
<dbReference type="InterPro" id="IPR040676">
    <property type="entry name" value="DUF5641"/>
</dbReference>
<protein>
    <submittedName>
        <fullName evidence="11">ADP-ribosyl cyclase/cyclic ADP-ribose hydrolase 1</fullName>
    </submittedName>
</protein>
<feature type="domain" description="Reverse transcriptase" evidence="9">
    <location>
        <begin position="1140"/>
        <end position="1259"/>
    </location>
</feature>
<name>A0A5C6NXZ0_9TELE</name>
<dbReference type="Gene3D" id="3.30.70.270">
    <property type="match status" value="1"/>
</dbReference>
<dbReference type="GO" id="GO:0061809">
    <property type="term" value="F:NAD+ nucleosidase activity, cyclic ADP-ribose generating"/>
    <property type="evidence" value="ECO:0007669"/>
    <property type="project" value="InterPro"/>
</dbReference>
<dbReference type="Pfam" id="PF05380">
    <property type="entry name" value="Peptidase_A17"/>
    <property type="match status" value="1"/>
</dbReference>
<feature type="coiled-coil region" evidence="7">
    <location>
        <begin position="207"/>
        <end position="287"/>
    </location>
</feature>
<dbReference type="InterPro" id="IPR043502">
    <property type="entry name" value="DNA/RNA_pol_sf"/>
</dbReference>
<dbReference type="InterPro" id="IPR036397">
    <property type="entry name" value="RNaseH_sf"/>
</dbReference>
<dbReference type="Pfam" id="PF03564">
    <property type="entry name" value="DUF1759"/>
    <property type="match status" value="1"/>
</dbReference>
<proteinExistence type="inferred from homology"/>
<keyword evidence="12" id="KW-1185">Reference proteome</keyword>
<evidence type="ECO:0000256" key="8">
    <source>
        <dbReference type="SAM" id="MobiDB-lite"/>
    </source>
</evidence>
<keyword evidence="3" id="KW-0808">Transferase</keyword>